<gene>
    <name evidence="1" type="ORF">Ctaglu_33270</name>
</gene>
<name>A0A401UQA2_9CLOT</name>
<comment type="caution">
    <text evidence="1">The sequence shown here is derived from an EMBL/GenBank/DDBJ whole genome shotgun (WGS) entry which is preliminary data.</text>
</comment>
<sequence>MKKSDLKTGMWLELRDGTFGMVLLGTNNGDILSGQAWFPLASFNENLTHIEAQSKDAIKIYQPLTNHSFLCLDYKNEINIRYNLEKIWTRVIEQ</sequence>
<protein>
    <submittedName>
        <fullName evidence="1">Uncharacterized protein</fullName>
    </submittedName>
</protein>
<reference evidence="1 2" key="1">
    <citation type="submission" date="2018-11" db="EMBL/GenBank/DDBJ databases">
        <title>Genome sequencing and assembly of Clostridium tagluense strain A121.</title>
        <authorList>
            <person name="Murakami T."/>
            <person name="Segawa T."/>
            <person name="Shcherbakova V.A."/>
            <person name="Mori H."/>
            <person name="Yoshimura Y."/>
        </authorList>
    </citation>
    <scope>NUCLEOTIDE SEQUENCE [LARGE SCALE GENOMIC DNA]</scope>
    <source>
        <strain evidence="1 2">A121</strain>
    </source>
</reference>
<evidence type="ECO:0000313" key="2">
    <source>
        <dbReference type="Proteomes" id="UP000287872"/>
    </source>
</evidence>
<evidence type="ECO:0000313" key="1">
    <source>
        <dbReference type="EMBL" id="GCD11704.1"/>
    </source>
</evidence>
<dbReference type="Proteomes" id="UP000287872">
    <property type="component" value="Unassembled WGS sequence"/>
</dbReference>
<proteinExistence type="predicted"/>
<organism evidence="1 2">
    <name type="scientific">Clostridium tagluense</name>
    <dbReference type="NCBI Taxonomy" id="360422"/>
    <lineage>
        <taxon>Bacteria</taxon>
        <taxon>Bacillati</taxon>
        <taxon>Bacillota</taxon>
        <taxon>Clostridia</taxon>
        <taxon>Eubacteriales</taxon>
        <taxon>Clostridiaceae</taxon>
        <taxon>Clostridium</taxon>
    </lineage>
</organism>
<dbReference type="EMBL" id="BHYK01000021">
    <property type="protein sequence ID" value="GCD11704.1"/>
    <property type="molecule type" value="Genomic_DNA"/>
</dbReference>
<dbReference type="AlphaFoldDB" id="A0A401UQA2"/>
<keyword evidence="2" id="KW-1185">Reference proteome</keyword>
<accession>A0A401UQA2</accession>
<dbReference type="RefSeq" id="WP_125003755.1">
    <property type="nucleotide sequence ID" value="NZ_BHYK01000021.1"/>
</dbReference>